<proteinExistence type="predicted"/>
<sequence length="31" mass="3443">MTTFPQVNGTGCMHCLWVGYCCCCFQPLTTP</sequence>
<dbReference type="AlphaFoldDB" id="A0A0E9RRP8"/>
<dbReference type="EMBL" id="GBXM01077584">
    <property type="protein sequence ID" value="JAH30993.1"/>
    <property type="molecule type" value="Transcribed_RNA"/>
</dbReference>
<organism evidence="1">
    <name type="scientific">Anguilla anguilla</name>
    <name type="common">European freshwater eel</name>
    <name type="synonym">Muraena anguilla</name>
    <dbReference type="NCBI Taxonomy" id="7936"/>
    <lineage>
        <taxon>Eukaryota</taxon>
        <taxon>Metazoa</taxon>
        <taxon>Chordata</taxon>
        <taxon>Craniata</taxon>
        <taxon>Vertebrata</taxon>
        <taxon>Euteleostomi</taxon>
        <taxon>Actinopterygii</taxon>
        <taxon>Neopterygii</taxon>
        <taxon>Teleostei</taxon>
        <taxon>Anguilliformes</taxon>
        <taxon>Anguillidae</taxon>
        <taxon>Anguilla</taxon>
    </lineage>
</organism>
<reference evidence="1" key="2">
    <citation type="journal article" date="2015" name="Fish Shellfish Immunol.">
        <title>Early steps in the European eel (Anguilla anguilla)-Vibrio vulnificus interaction in the gills: Role of the RtxA13 toxin.</title>
        <authorList>
            <person name="Callol A."/>
            <person name="Pajuelo D."/>
            <person name="Ebbesson L."/>
            <person name="Teles M."/>
            <person name="MacKenzie S."/>
            <person name="Amaro C."/>
        </authorList>
    </citation>
    <scope>NUCLEOTIDE SEQUENCE</scope>
</reference>
<reference evidence="1" key="1">
    <citation type="submission" date="2014-11" db="EMBL/GenBank/DDBJ databases">
        <authorList>
            <person name="Amaro Gonzalez C."/>
        </authorList>
    </citation>
    <scope>NUCLEOTIDE SEQUENCE</scope>
</reference>
<protein>
    <submittedName>
        <fullName evidence="1">Uncharacterized protein</fullName>
    </submittedName>
</protein>
<evidence type="ECO:0000313" key="1">
    <source>
        <dbReference type="EMBL" id="JAH30993.1"/>
    </source>
</evidence>
<accession>A0A0E9RRP8</accession>
<name>A0A0E9RRP8_ANGAN</name>